<evidence type="ECO:0000313" key="2">
    <source>
        <dbReference type="Proteomes" id="UP001372338"/>
    </source>
</evidence>
<evidence type="ECO:0000313" key="1">
    <source>
        <dbReference type="EMBL" id="KAK7283292.1"/>
    </source>
</evidence>
<keyword evidence="2" id="KW-1185">Reference proteome</keyword>
<reference evidence="1 2" key="1">
    <citation type="submission" date="2024-01" db="EMBL/GenBank/DDBJ databases">
        <title>The genomes of 5 underutilized Papilionoideae crops provide insights into root nodulation and disease resistanc.</title>
        <authorList>
            <person name="Yuan L."/>
        </authorList>
    </citation>
    <scope>NUCLEOTIDE SEQUENCE [LARGE SCALE GENOMIC DNA]</scope>
    <source>
        <strain evidence="1">ZHUSHIDOU_FW_LH</strain>
        <tissue evidence="1">Leaf</tissue>
    </source>
</reference>
<organism evidence="1 2">
    <name type="scientific">Crotalaria pallida</name>
    <name type="common">Smooth rattlebox</name>
    <name type="synonym">Crotalaria striata</name>
    <dbReference type="NCBI Taxonomy" id="3830"/>
    <lineage>
        <taxon>Eukaryota</taxon>
        <taxon>Viridiplantae</taxon>
        <taxon>Streptophyta</taxon>
        <taxon>Embryophyta</taxon>
        <taxon>Tracheophyta</taxon>
        <taxon>Spermatophyta</taxon>
        <taxon>Magnoliopsida</taxon>
        <taxon>eudicotyledons</taxon>
        <taxon>Gunneridae</taxon>
        <taxon>Pentapetalae</taxon>
        <taxon>rosids</taxon>
        <taxon>fabids</taxon>
        <taxon>Fabales</taxon>
        <taxon>Fabaceae</taxon>
        <taxon>Papilionoideae</taxon>
        <taxon>50 kb inversion clade</taxon>
        <taxon>genistoids sensu lato</taxon>
        <taxon>core genistoids</taxon>
        <taxon>Crotalarieae</taxon>
        <taxon>Crotalaria</taxon>
    </lineage>
</organism>
<protein>
    <submittedName>
        <fullName evidence="1">Uncharacterized protein</fullName>
    </submittedName>
</protein>
<proteinExistence type="predicted"/>
<dbReference type="Proteomes" id="UP001372338">
    <property type="component" value="Unassembled WGS sequence"/>
</dbReference>
<name>A0AAN9P1B7_CROPI</name>
<comment type="caution">
    <text evidence="1">The sequence shown here is derived from an EMBL/GenBank/DDBJ whole genome shotgun (WGS) entry which is preliminary data.</text>
</comment>
<sequence>MDIMTTMHYFPEFSDAVDEGFKLPSQFCGGAANTMPLADLINNNNPPVPWSSSSFTNSPFTTISFTNNNSTTQMLQQQEQTPPAMFSNSIKQSWKPTNMSEATNPCGKLLAHTRVYHLIL</sequence>
<dbReference type="AlphaFoldDB" id="A0AAN9P1B7"/>
<accession>A0AAN9P1B7</accession>
<gene>
    <name evidence="1" type="ORF">RIF29_12713</name>
</gene>
<dbReference type="EMBL" id="JAYWIO010000002">
    <property type="protein sequence ID" value="KAK7283292.1"/>
    <property type="molecule type" value="Genomic_DNA"/>
</dbReference>